<sequence>MNEVIRKLNIDEIPAFVDIALNAYPAKAVPGPEFRERQITRFTHNQENMSTVQYYGLFRDNRLIAGMRIHEYTMNLYGRMIQVGGVGQVAVDLLHKKEKAAKQLIEFFISHFKLKGISLLLLYPFRPDFYKNMGFGYGSKMNQYRIKPESFPRATEKHGLVWLDRSHQDLIRDCSDRQATSTHGMMLKTPYELNPLFNAPGKRLIGYMEDNKLNGYISFTFNSISSDNFLLHDMVIHEFVYETPEALQQLGTFLHTQSDQINRIIWTTQDDTIEYLIGDPRNGSDRILPSVFHESHTSGVGLMYKIIDIEKFIIELAQTGAVYSSKPVTLHFKVTDSFSSKQPDSFALHIEQESLTISMQEQQGTRDDSVIELDISDLSSLLMGVVDAEKLYQYGKIKTSDPQVIALLKNCFRRVNKPVCTTAF</sequence>
<keyword evidence="2" id="KW-0808">Transferase</keyword>
<dbReference type="GO" id="GO:0030649">
    <property type="term" value="P:aminoglycoside antibiotic catabolic process"/>
    <property type="evidence" value="ECO:0007669"/>
    <property type="project" value="TreeGrafter"/>
</dbReference>
<proteinExistence type="predicted"/>
<evidence type="ECO:0000313" key="2">
    <source>
        <dbReference type="EMBL" id="SMF83154.1"/>
    </source>
</evidence>
<dbReference type="GO" id="GO:0034069">
    <property type="term" value="F:aminoglycoside N-acetyltransferase activity"/>
    <property type="evidence" value="ECO:0007669"/>
    <property type="project" value="TreeGrafter"/>
</dbReference>
<dbReference type="InterPro" id="IPR036527">
    <property type="entry name" value="SCP2_sterol-bd_dom_sf"/>
</dbReference>
<dbReference type="RefSeq" id="WP_208919311.1">
    <property type="nucleotide sequence ID" value="NZ_LT840184.1"/>
</dbReference>
<dbReference type="PROSITE" id="PS51186">
    <property type="entry name" value="GNAT"/>
    <property type="match status" value="1"/>
</dbReference>
<dbReference type="InterPro" id="IPR025559">
    <property type="entry name" value="Eis_dom"/>
</dbReference>
<dbReference type="Pfam" id="PF17668">
    <property type="entry name" value="Acetyltransf_17"/>
    <property type="match status" value="1"/>
</dbReference>
<feature type="domain" description="N-acetyltransferase" evidence="1">
    <location>
        <begin position="3"/>
        <end position="154"/>
    </location>
</feature>
<dbReference type="InterPro" id="IPR000182">
    <property type="entry name" value="GNAT_dom"/>
</dbReference>
<dbReference type="EMBL" id="LT840184">
    <property type="protein sequence ID" value="SMF83154.1"/>
    <property type="molecule type" value="Genomic_DNA"/>
</dbReference>
<dbReference type="InterPro" id="IPR016181">
    <property type="entry name" value="Acyl_CoA_acyltransferase"/>
</dbReference>
<dbReference type="PANTHER" id="PTHR37817:SF1">
    <property type="entry name" value="N-ACETYLTRANSFERASE EIS"/>
    <property type="match status" value="1"/>
</dbReference>
<organism evidence="2 3">
    <name type="scientific">Paenibacillus uliginis N3/975</name>
    <dbReference type="NCBI Taxonomy" id="1313296"/>
    <lineage>
        <taxon>Bacteria</taxon>
        <taxon>Bacillati</taxon>
        <taxon>Bacillota</taxon>
        <taxon>Bacilli</taxon>
        <taxon>Bacillales</taxon>
        <taxon>Paenibacillaceae</taxon>
        <taxon>Paenibacillus</taxon>
    </lineage>
</organism>
<dbReference type="Gene3D" id="3.30.1050.10">
    <property type="entry name" value="SCP2 sterol-binding domain"/>
    <property type="match status" value="1"/>
</dbReference>
<gene>
    <name evidence="2" type="ORF">SAMN05661091_2322</name>
</gene>
<dbReference type="Pfam" id="PF13530">
    <property type="entry name" value="SCP2_2"/>
    <property type="match status" value="1"/>
</dbReference>
<dbReference type="SUPFAM" id="SSF55718">
    <property type="entry name" value="SCP-like"/>
    <property type="match status" value="1"/>
</dbReference>
<accession>A0A1X7HB53</accession>
<dbReference type="InterPro" id="IPR041380">
    <property type="entry name" value="Acetyltransf_17"/>
</dbReference>
<dbReference type="Pfam" id="PF13527">
    <property type="entry name" value="Acetyltransf_9"/>
    <property type="match status" value="1"/>
</dbReference>
<dbReference type="Gene3D" id="3.40.630.30">
    <property type="match status" value="2"/>
</dbReference>
<protein>
    <submittedName>
        <fullName evidence="2">Predicted acetyltransferase</fullName>
    </submittedName>
</protein>
<dbReference type="AlphaFoldDB" id="A0A1X7HB53"/>
<dbReference type="Proteomes" id="UP000192940">
    <property type="component" value="Chromosome I"/>
</dbReference>
<reference evidence="2 3" key="1">
    <citation type="submission" date="2017-04" db="EMBL/GenBank/DDBJ databases">
        <authorList>
            <person name="Afonso C.L."/>
            <person name="Miller P.J."/>
            <person name="Scott M.A."/>
            <person name="Spackman E."/>
            <person name="Goraichik I."/>
            <person name="Dimitrov K.M."/>
            <person name="Suarez D.L."/>
            <person name="Swayne D.E."/>
        </authorList>
    </citation>
    <scope>NUCLEOTIDE SEQUENCE [LARGE SCALE GENOMIC DNA]</scope>
    <source>
        <strain evidence="2 3">N3/975</strain>
    </source>
</reference>
<dbReference type="PANTHER" id="PTHR37817">
    <property type="entry name" value="N-ACETYLTRANSFERASE EIS"/>
    <property type="match status" value="1"/>
</dbReference>
<dbReference type="SUPFAM" id="SSF55729">
    <property type="entry name" value="Acyl-CoA N-acyltransferases (Nat)"/>
    <property type="match status" value="1"/>
</dbReference>
<name>A0A1X7HB53_9BACL</name>
<dbReference type="STRING" id="1313296.SAMN05661091_2322"/>
<evidence type="ECO:0000313" key="3">
    <source>
        <dbReference type="Proteomes" id="UP000192940"/>
    </source>
</evidence>
<keyword evidence="3" id="KW-1185">Reference proteome</keyword>
<dbReference type="InterPro" id="IPR051554">
    <property type="entry name" value="Acetyltransferase_Eis"/>
</dbReference>
<evidence type="ECO:0000259" key="1">
    <source>
        <dbReference type="PROSITE" id="PS51186"/>
    </source>
</evidence>